<dbReference type="KEGG" id="cant:NCTC13489_02080"/>
<evidence type="ECO:0000313" key="1">
    <source>
        <dbReference type="EMBL" id="KEY17952.1"/>
    </source>
</evidence>
<dbReference type="Proteomes" id="UP000270036">
    <property type="component" value="Chromosome"/>
</dbReference>
<evidence type="ECO:0000313" key="2">
    <source>
        <dbReference type="EMBL" id="VEI00372.1"/>
    </source>
</evidence>
<evidence type="ECO:0000313" key="4">
    <source>
        <dbReference type="Proteomes" id="UP000270036"/>
    </source>
</evidence>
<dbReference type="EMBL" id="LR134441">
    <property type="protein sequence ID" value="VEI00372.1"/>
    <property type="molecule type" value="Genomic_DNA"/>
</dbReference>
<keyword evidence="3" id="KW-1185">Reference proteome</keyword>
<dbReference type="AlphaFoldDB" id="A0A3S4WTG7"/>
<dbReference type="EMBL" id="JPEP01000002">
    <property type="protein sequence ID" value="KEY17952.1"/>
    <property type="molecule type" value="Genomic_DNA"/>
</dbReference>
<dbReference type="Proteomes" id="UP000028349">
    <property type="component" value="Unassembled WGS sequence"/>
</dbReference>
<protein>
    <submittedName>
        <fullName evidence="2">Uncharacterized protein</fullName>
    </submittedName>
</protein>
<gene>
    <name evidence="1" type="ORF">HY04_05330</name>
    <name evidence="2" type="ORF">NCTC13489_02080</name>
</gene>
<organism evidence="2 4">
    <name type="scientific">Kaistella antarctica</name>
    <dbReference type="NCBI Taxonomy" id="266748"/>
    <lineage>
        <taxon>Bacteria</taxon>
        <taxon>Pseudomonadati</taxon>
        <taxon>Bacteroidota</taxon>
        <taxon>Flavobacteriia</taxon>
        <taxon>Flavobacteriales</taxon>
        <taxon>Weeksellaceae</taxon>
        <taxon>Chryseobacterium group</taxon>
        <taxon>Kaistella</taxon>
    </lineage>
</organism>
<evidence type="ECO:0000313" key="3">
    <source>
        <dbReference type="Proteomes" id="UP000028349"/>
    </source>
</evidence>
<reference evidence="1 3" key="1">
    <citation type="submission" date="2014-07" db="EMBL/GenBank/DDBJ databases">
        <authorList>
            <person name="Pisani N.G."/>
            <person name="Newman J.D."/>
        </authorList>
    </citation>
    <scope>NUCLEOTIDE SEQUENCE [LARGE SCALE GENOMIC DNA]</scope>
    <source>
        <strain evidence="1 3">LMG 24720</strain>
    </source>
</reference>
<dbReference type="STRING" id="266748.HY04_05330"/>
<sequence length="178" mass="20996">MNKFLLIIAIVITNFYCAQTYTDLLNITKFYGSKVENFEKTFKVKPFEKKSTFGKSMLIYKMANYNVSIESNSEDETINRIDLFQLNINADLITELWYKMTTELNKNPLFHIKSTAFKDKTKDFETTDLKYDELLKLLRSLNYPEKLIYVVTYEKENLIYSVSGFQNNFIISTSTIRK</sequence>
<proteinExistence type="predicted"/>
<accession>A0A3S4WTG7</accession>
<dbReference type="RefSeq" id="WP_034717907.1">
    <property type="nucleotide sequence ID" value="NZ_FOIX01000001.1"/>
</dbReference>
<reference evidence="2 4" key="2">
    <citation type="submission" date="2018-12" db="EMBL/GenBank/DDBJ databases">
        <authorList>
            <consortium name="Pathogen Informatics"/>
        </authorList>
    </citation>
    <scope>NUCLEOTIDE SEQUENCE [LARGE SCALE GENOMIC DNA]</scope>
    <source>
        <strain evidence="2 4">NCTC13489</strain>
    </source>
</reference>
<name>A0A3S4WTG7_9FLAO</name>